<dbReference type="SUPFAM" id="SSF88946">
    <property type="entry name" value="Sigma2 domain of RNA polymerase sigma factors"/>
    <property type="match status" value="1"/>
</dbReference>
<evidence type="ECO:0000259" key="7">
    <source>
        <dbReference type="Pfam" id="PF08281"/>
    </source>
</evidence>
<keyword evidence="2" id="KW-0805">Transcription regulation</keyword>
<dbReference type="PANTHER" id="PTHR43133">
    <property type="entry name" value="RNA POLYMERASE ECF-TYPE SIGMA FACTO"/>
    <property type="match status" value="1"/>
</dbReference>
<dbReference type="GO" id="GO:0006352">
    <property type="term" value="P:DNA-templated transcription initiation"/>
    <property type="evidence" value="ECO:0007669"/>
    <property type="project" value="InterPro"/>
</dbReference>
<feature type="domain" description="RNA polymerase sigma-70 region 2" evidence="6">
    <location>
        <begin position="35"/>
        <end position="100"/>
    </location>
</feature>
<evidence type="ECO:0000256" key="3">
    <source>
        <dbReference type="ARBA" id="ARBA00023082"/>
    </source>
</evidence>
<evidence type="ECO:0000256" key="2">
    <source>
        <dbReference type="ARBA" id="ARBA00023015"/>
    </source>
</evidence>
<dbReference type="GO" id="GO:0016987">
    <property type="term" value="F:sigma factor activity"/>
    <property type="evidence" value="ECO:0007669"/>
    <property type="project" value="UniProtKB-KW"/>
</dbReference>
<evidence type="ECO:0000313" key="9">
    <source>
        <dbReference type="Proteomes" id="UP000006201"/>
    </source>
</evidence>
<accession>A4CCF1</accession>
<name>A4CCF1_9GAMM</name>
<dbReference type="HOGENOM" id="CLU_047691_3_4_6"/>
<evidence type="ECO:0000256" key="4">
    <source>
        <dbReference type="ARBA" id="ARBA00023125"/>
    </source>
</evidence>
<protein>
    <submittedName>
        <fullName evidence="8">RNA polymerase sigma-70 factor</fullName>
    </submittedName>
</protein>
<dbReference type="EMBL" id="AAOH01000006">
    <property type="protein sequence ID" value="EAR27244.1"/>
    <property type="molecule type" value="Genomic_DNA"/>
</dbReference>
<dbReference type="SUPFAM" id="SSF88659">
    <property type="entry name" value="Sigma3 and sigma4 domains of RNA polymerase sigma factors"/>
    <property type="match status" value="1"/>
</dbReference>
<reference evidence="8 9" key="1">
    <citation type="submission" date="2006-02" db="EMBL/GenBank/DDBJ databases">
        <authorList>
            <person name="Moran M.A."/>
            <person name="Kjelleberg S."/>
            <person name="Egan S."/>
            <person name="Saunders N."/>
            <person name="Thomas T."/>
            <person name="Ferriera S."/>
            <person name="Johnson J."/>
            <person name="Kravitz S."/>
            <person name="Halpern A."/>
            <person name="Remington K."/>
            <person name="Beeson K."/>
            <person name="Tran B."/>
            <person name="Rogers Y.-H."/>
            <person name="Friedman R."/>
            <person name="Venter J.C."/>
        </authorList>
    </citation>
    <scope>NUCLEOTIDE SEQUENCE [LARGE SCALE GENOMIC DNA]</scope>
    <source>
        <strain evidence="8 9">D2</strain>
    </source>
</reference>
<comment type="caution">
    <text evidence="8">The sequence shown here is derived from an EMBL/GenBank/DDBJ whole genome shotgun (WGS) entry which is preliminary data.</text>
</comment>
<dbReference type="Pfam" id="PF04542">
    <property type="entry name" value="Sigma70_r2"/>
    <property type="match status" value="1"/>
</dbReference>
<keyword evidence="5" id="KW-0804">Transcription</keyword>
<dbReference type="InterPro" id="IPR036388">
    <property type="entry name" value="WH-like_DNA-bd_sf"/>
</dbReference>
<dbReference type="InterPro" id="IPR013325">
    <property type="entry name" value="RNA_pol_sigma_r2"/>
</dbReference>
<dbReference type="Proteomes" id="UP000006201">
    <property type="component" value="Unassembled WGS sequence"/>
</dbReference>
<gene>
    <name evidence="8" type="ORF">PTD2_14432</name>
</gene>
<dbReference type="InterPro" id="IPR013324">
    <property type="entry name" value="RNA_pol_sigma_r3/r4-like"/>
</dbReference>
<dbReference type="Pfam" id="PF08281">
    <property type="entry name" value="Sigma70_r4_2"/>
    <property type="match status" value="1"/>
</dbReference>
<comment type="similarity">
    <text evidence="1">Belongs to the sigma-70 factor family. ECF subfamily.</text>
</comment>
<evidence type="ECO:0000256" key="5">
    <source>
        <dbReference type="ARBA" id="ARBA00023163"/>
    </source>
</evidence>
<dbReference type="InterPro" id="IPR007627">
    <property type="entry name" value="RNA_pol_sigma70_r2"/>
</dbReference>
<dbReference type="STRING" id="87626.PTD2_14432"/>
<feature type="domain" description="RNA polymerase sigma factor 70 region 4 type 2" evidence="7">
    <location>
        <begin position="130"/>
        <end position="177"/>
    </location>
</feature>
<dbReference type="InterPro" id="IPR013249">
    <property type="entry name" value="RNA_pol_sigma70_r4_t2"/>
</dbReference>
<dbReference type="AlphaFoldDB" id="A4CCF1"/>
<evidence type="ECO:0000259" key="6">
    <source>
        <dbReference type="Pfam" id="PF04542"/>
    </source>
</evidence>
<keyword evidence="9" id="KW-1185">Reference proteome</keyword>
<organism evidence="8 9">
    <name type="scientific">Pseudoalteromonas tunicata D2</name>
    <dbReference type="NCBI Taxonomy" id="87626"/>
    <lineage>
        <taxon>Bacteria</taxon>
        <taxon>Pseudomonadati</taxon>
        <taxon>Pseudomonadota</taxon>
        <taxon>Gammaproteobacteria</taxon>
        <taxon>Alteromonadales</taxon>
        <taxon>Pseudoalteromonadaceae</taxon>
        <taxon>Pseudoalteromonas</taxon>
    </lineage>
</organism>
<evidence type="ECO:0000313" key="8">
    <source>
        <dbReference type="EMBL" id="EAR27244.1"/>
    </source>
</evidence>
<dbReference type="InterPro" id="IPR014284">
    <property type="entry name" value="RNA_pol_sigma-70_dom"/>
</dbReference>
<dbReference type="PANTHER" id="PTHR43133:SF8">
    <property type="entry name" value="RNA POLYMERASE SIGMA FACTOR HI_1459-RELATED"/>
    <property type="match status" value="1"/>
</dbReference>
<dbReference type="Gene3D" id="1.10.1740.10">
    <property type="match status" value="1"/>
</dbReference>
<evidence type="ECO:0000256" key="1">
    <source>
        <dbReference type="ARBA" id="ARBA00010641"/>
    </source>
</evidence>
<dbReference type="NCBIfam" id="TIGR02937">
    <property type="entry name" value="sigma70-ECF"/>
    <property type="match status" value="1"/>
</dbReference>
<sequence>MILLNLKSWFIKPQDPDIIMTRFCQTGSQAELGQLFNHFGNDIYHYLVSLSNTDTANDVSQKTWLKVMEKRHLYREQSSLKAWLFTIATNTLRDEIKAANKLISLEYQQLESLQTVELETENNLLKSYNHALLQLPFKQRESFILQQEGFSLAQIASITSEPQETVKTRLRYAKQQLKISLGVYNEI</sequence>
<keyword evidence="4" id="KW-0238">DNA-binding</keyword>
<dbReference type="eggNOG" id="COG1595">
    <property type="taxonomic scope" value="Bacteria"/>
</dbReference>
<dbReference type="GO" id="GO:0003677">
    <property type="term" value="F:DNA binding"/>
    <property type="evidence" value="ECO:0007669"/>
    <property type="project" value="UniProtKB-KW"/>
</dbReference>
<proteinExistence type="inferred from homology"/>
<dbReference type="InterPro" id="IPR039425">
    <property type="entry name" value="RNA_pol_sigma-70-like"/>
</dbReference>
<dbReference type="Gene3D" id="1.10.10.10">
    <property type="entry name" value="Winged helix-like DNA-binding domain superfamily/Winged helix DNA-binding domain"/>
    <property type="match status" value="1"/>
</dbReference>
<keyword evidence="3" id="KW-0731">Sigma factor</keyword>